<dbReference type="WBParaSite" id="nOo.2.0.1.t10094-RA">
    <property type="protein sequence ID" value="nOo.2.0.1.t10094-RA"/>
    <property type="gene ID" value="nOo.2.0.1.g10094"/>
</dbReference>
<feature type="region of interest" description="Disordered" evidence="1">
    <location>
        <begin position="1"/>
        <end position="40"/>
    </location>
</feature>
<organism evidence="4">
    <name type="scientific">Onchocerca ochengi</name>
    <name type="common">Filarial nematode worm</name>
    <dbReference type="NCBI Taxonomy" id="42157"/>
    <lineage>
        <taxon>Eukaryota</taxon>
        <taxon>Metazoa</taxon>
        <taxon>Ecdysozoa</taxon>
        <taxon>Nematoda</taxon>
        <taxon>Chromadorea</taxon>
        <taxon>Rhabditida</taxon>
        <taxon>Spirurina</taxon>
        <taxon>Spiruromorpha</taxon>
        <taxon>Filarioidea</taxon>
        <taxon>Onchocercidae</taxon>
        <taxon>Onchocerca</taxon>
    </lineage>
</organism>
<feature type="region of interest" description="Disordered" evidence="1">
    <location>
        <begin position="58"/>
        <end position="90"/>
    </location>
</feature>
<name>A0A182EPN6_ONCOC</name>
<dbReference type="Proteomes" id="UP000271087">
    <property type="component" value="Unassembled WGS sequence"/>
</dbReference>
<dbReference type="AlphaFoldDB" id="A0A182EPN6"/>
<feature type="compositionally biased region" description="Basic residues" evidence="1">
    <location>
        <begin position="58"/>
        <end position="71"/>
    </location>
</feature>
<evidence type="ECO:0000256" key="1">
    <source>
        <dbReference type="SAM" id="MobiDB-lite"/>
    </source>
</evidence>
<dbReference type="EMBL" id="UYRW01005461">
    <property type="protein sequence ID" value="VDM93821.1"/>
    <property type="molecule type" value="Genomic_DNA"/>
</dbReference>
<proteinExistence type="predicted"/>
<evidence type="ECO:0000313" key="4">
    <source>
        <dbReference type="WBParaSite" id="nOo.2.0.1.t10094-RA"/>
    </source>
</evidence>
<dbReference type="STRING" id="42157.A0A182EPN6"/>
<evidence type="ECO:0000313" key="3">
    <source>
        <dbReference type="Proteomes" id="UP000271087"/>
    </source>
</evidence>
<feature type="compositionally biased region" description="Polar residues" evidence="1">
    <location>
        <begin position="72"/>
        <end position="90"/>
    </location>
</feature>
<sequence length="90" mass="10214">MEVKEMKSTAIQSSPELGKWRGRSTLSTSAIRSRFSRRTTRKPLGKWIKSITLRRKAPLARYGGRRKKAKNKSPTSKGHNSTLMMQSDGH</sequence>
<reference evidence="4" key="1">
    <citation type="submission" date="2016-06" db="UniProtKB">
        <authorList>
            <consortium name="WormBaseParasite"/>
        </authorList>
    </citation>
    <scope>IDENTIFICATION</scope>
</reference>
<keyword evidence="3" id="KW-1185">Reference proteome</keyword>
<accession>A0A182EPN6</accession>
<evidence type="ECO:0000313" key="2">
    <source>
        <dbReference type="EMBL" id="VDM93821.1"/>
    </source>
</evidence>
<protein>
    <submittedName>
        <fullName evidence="2 4">Uncharacterized protein</fullName>
    </submittedName>
</protein>
<reference evidence="2 3" key="2">
    <citation type="submission" date="2018-08" db="EMBL/GenBank/DDBJ databases">
        <authorList>
            <person name="Laetsch R D."/>
            <person name="Stevens L."/>
            <person name="Kumar S."/>
            <person name="Blaxter L. M."/>
        </authorList>
    </citation>
    <scope>NUCLEOTIDE SEQUENCE [LARGE SCALE GENOMIC DNA]</scope>
</reference>
<gene>
    <name evidence="2" type="ORF">NOO_LOCUS10094</name>
</gene>